<reference evidence="1" key="1">
    <citation type="submission" date="2021-06" db="EMBL/GenBank/DDBJ databases">
        <authorList>
            <person name="Hodson N. C."/>
            <person name="Mongue J. A."/>
            <person name="Jaron S. K."/>
        </authorList>
    </citation>
    <scope>NUCLEOTIDE SEQUENCE</scope>
</reference>
<evidence type="ECO:0000313" key="2">
    <source>
        <dbReference type="Proteomes" id="UP000708208"/>
    </source>
</evidence>
<proteinExistence type="predicted"/>
<dbReference type="Proteomes" id="UP000708208">
    <property type="component" value="Unassembled WGS sequence"/>
</dbReference>
<gene>
    <name evidence="1" type="ORF">AFUS01_LOCUS11435</name>
</gene>
<protein>
    <submittedName>
        <fullName evidence="1">Uncharacterized protein</fullName>
    </submittedName>
</protein>
<keyword evidence="2" id="KW-1185">Reference proteome</keyword>
<comment type="caution">
    <text evidence="1">The sequence shown here is derived from an EMBL/GenBank/DDBJ whole genome shotgun (WGS) entry which is preliminary data.</text>
</comment>
<accession>A0A8J2P357</accession>
<name>A0A8J2P357_9HEXA</name>
<dbReference type="EMBL" id="CAJVCH010087980">
    <property type="protein sequence ID" value="CAG7722285.1"/>
    <property type="molecule type" value="Genomic_DNA"/>
</dbReference>
<organism evidence="1 2">
    <name type="scientific">Allacma fusca</name>
    <dbReference type="NCBI Taxonomy" id="39272"/>
    <lineage>
        <taxon>Eukaryota</taxon>
        <taxon>Metazoa</taxon>
        <taxon>Ecdysozoa</taxon>
        <taxon>Arthropoda</taxon>
        <taxon>Hexapoda</taxon>
        <taxon>Collembola</taxon>
        <taxon>Symphypleona</taxon>
        <taxon>Sminthuridae</taxon>
        <taxon>Allacma</taxon>
    </lineage>
</organism>
<evidence type="ECO:0000313" key="1">
    <source>
        <dbReference type="EMBL" id="CAG7722285.1"/>
    </source>
</evidence>
<sequence>MRRGLLELTPTLNLYFCPQVQTLLISPKKILCQGGKVSEQPRGNSRKIQNQPTLNYNCPGFGSGLPLKP</sequence>
<dbReference type="AlphaFoldDB" id="A0A8J2P357"/>